<dbReference type="AlphaFoldDB" id="E6QV25"/>
<comment type="caution">
    <text evidence="1">The sequence shown here is derived from an EMBL/GenBank/DDBJ whole genome shotgun (WGS) entry which is preliminary data.</text>
</comment>
<proteinExistence type="predicted"/>
<gene>
    <name evidence="1" type="ORF">CARN7_1910</name>
</gene>
<organism evidence="1">
    <name type="scientific">mine drainage metagenome</name>
    <dbReference type="NCBI Taxonomy" id="410659"/>
    <lineage>
        <taxon>unclassified sequences</taxon>
        <taxon>metagenomes</taxon>
        <taxon>ecological metagenomes</taxon>
    </lineage>
</organism>
<name>E6QV25_9ZZZZ</name>
<protein>
    <submittedName>
        <fullName evidence="1">Uncharacterized protein</fullName>
    </submittedName>
</protein>
<dbReference type="EMBL" id="CABR01000123">
    <property type="protein sequence ID" value="CBI11098.1"/>
    <property type="molecule type" value="Genomic_DNA"/>
</dbReference>
<evidence type="ECO:0000313" key="1">
    <source>
        <dbReference type="EMBL" id="CBI11098.1"/>
    </source>
</evidence>
<sequence>MVVVSWFSCFSVITILWLRSGQRDLRIVKSIPARRRHVIRQHRPVVVQPSTLPPPNLKEEERAANAAIDVKFCWEVRDSVQQATIVRRNKVNMMDGPGHRHIGQTVHNRLPRPATRCSGS</sequence>
<reference evidence="1" key="1">
    <citation type="submission" date="2009-10" db="EMBL/GenBank/DDBJ databases">
        <title>Diversity of trophic interactions inside an arsenic-rich microbial ecosystem.</title>
        <authorList>
            <person name="Bertin P.N."/>
            <person name="Heinrich-Salmeron A."/>
            <person name="Pelletier E."/>
            <person name="Goulhen-Chollet F."/>
            <person name="Arsene-Ploetze F."/>
            <person name="Gallien S."/>
            <person name="Calteau A."/>
            <person name="Vallenet D."/>
            <person name="Casiot C."/>
            <person name="Chane-Woon-Ming B."/>
            <person name="Giloteaux L."/>
            <person name="Barakat M."/>
            <person name="Bonnefoy V."/>
            <person name="Bruneel O."/>
            <person name="Chandler M."/>
            <person name="Cleiss J."/>
            <person name="Duran R."/>
            <person name="Elbaz-Poulichet F."/>
            <person name="Fonknechten N."/>
            <person name="Lauga B."/>
            <person name="Mornico D."/>
            <person name="Ortet P."/>
            <person name="Schaeffer C."/>
            <person name="Siguier P."/>
            <person name="Alexander Thil Smith A."/>
            <person name="Van Dorsselaer A."/>
            <person name="Weissenbach J."/>
            <person name="Medigue C."/>
            <person name="Le Paslier D."/>
        </authorList>
    </citation>
    <scope>NUCLEOTIDE SEQUENCE</scope>
</reference>
<accession>E6QV25</accession>